<evidence type="ECO:0000256" key="1">
    <source>
        <dbReference type="SAM" id="MobiDB-lite"/>
    </source>
</evidence>
<name>A0A0E9NRD5_SAICN</name>
<organism evidence="2 3">
    <name type="scientific">Saitoella complicata (strain BCRC 22490 / CBS 7301 / JCM 7358 / NBRC 10748 / NRRL Y-17804)</name>
    <dbReference type="NCBI Taxonomy" id="698492"/>
    <lineage>
        <taxon>Eukaryota</taxon>
        <taxon>Fungi</taxon>
        <taxon>Dikarya</taxon>
        <taxon>Ascomycota</taxon>
        <taxon>Taphrinomycotina</taxon>
        <taxon>Taphrinomycotina incertae sedis</taxon>
        <taxon>Saitoella</taxon>
    </lineage>
</organism>
<comment type="caution">
    <text evidence="2">The sequence shown here is derived from an EMBL/GenBank/DDBJ whole genome shotgun (WGS) entry which is preliminary data.</text>
</comment>
<proteinExistence type="predicted"/>
<reference evidence="2 3" key="1">
    <citation type="journal article" date="2011" name="J. Gen. Appl. Microbiol.">
        <title>Draft genome sequencing of the enigmatic yeast Saitoella complicata.</title>
        <authorList>
            <person name="Nishida H."/>
            <person name="Hamamoto M."/>
            <person name="Sugiyama J."/>
        </authorList>
    </citation>
    <scope>NUCLEOTIDE SEQUENCE [LARGE SCALE GENOMIC DNA]</scope>
    <source>
        <strain evidence="2 3">NRRL Y-17804</strain>
    </source>
</reference>
<dbReference type="AlphaFoldDB" id="A0A0E9NRD5"/>
<evidence type="ECO:0000313" key="3">
    <source>
        <dbReference type="Proteomes" id="UP000033140"/>
    </source>
</evidence>
<gene>
    <name evidence="2" type="ORF">G7K_6068-t1</name>
</gene>
<evidence type="ECO:0000313" key="2">
    <source>
        <dbReference type="EMBL" id="GAO51980.1"/>
    </source>
</evidence>
<keyword evidence="3" id="KW-1185">Reference proteome</keyword>
<accession>A0A0E9NRD5</accession>
<sequence length="76" mass="8274">MLLRSDDLDDPNDNVGTDAAKKSKPAEPAYIPDTQLTVYQSLSPDGTLSPVSLRLSTRFGNAVRSRLPTRSLSSRI</sequence>
<dbReference type="Proteomes" id="UP000033140">
    <property type="component" value="Unassembled WGS sequence"/>
</dbReference>
<protein>
    <submittedName>
        <fullName evidence="2">Uncharacterized protein</fullName>
    </submittedName>
</protein>
<reference evidence="2 3" key="3">
    <citation type="journal article" date="2015" name="Genome Announc.">
        <title>Draft Genome Sequence of the Archiascomycetous Yeast Saitoella complicata.</title>
        <authorList>
            <person name="Yamauchi K."/>
            <person name="Kondo S."/>
            <person name="Hamamoto M."/>
            <person name="Takahashi Y."/>
            <person name="Ogura Y."/>
            <person name="Hayashi T."/>
            <person name="Nishida H."/>
        </authorList>
    </citation>
    <scope>NUCLEOTIDE SEQUENCE [LARGE SCALE GENOMIC DNA]</scope>
    <source>
        <strain evidence="2 3">NRRL Y-17804</strain>
    </source>
</reference>
<reference evidence="2 3" key="2">
    <citation type="journal article" date="2014" name="J. Gen. Appl. Microbiol.">
        <title>The early diverging ascomycetous budding yeast Saitoella complicata has three histone deacetylases belonging to the Clr6, Hos2, and Rpd3 lineages.</title>
        <authorList>
            <person name="Nishida H."/>
            <person name="Matsumoto T."/>
            <person name="Kondo S."/>
            <person name="Hamamoto M."/>
            <person name="Yoshikawa H."/>
        </authorList>
    </citation>
    <scope>NUCLEOTIDE SEQUENCE [LARGE SCALE GENOMIC DNA]</scope>
    <source>
        <strain evidence="2 3">NRRL Y-17804</strain>
    </source>
</reference>
<dbReference type="EMBL" id="BACD03000056">
    <property type="protein sequence ID" value="GAO51980.1"/>
    <property type="molecule type" value="Genomic_DNA"/>
</dbReference>
<feature type="region of interest" description="Disordered" evidence="1">
    <location>
        <begin position="1"/>
        <end position="32"/>
    </location>
</feature>